<dbReference type="EMBL" id="BEZZ01000207">
    <property type="protein sequence ID" value="GCC28468.1"/>
    <property type="molecule type" value="Genomic_DNA"/>
</dbReference>
<organism evidence="2 3">
    <name type="scientific">Chiloscyllium punctatum</name>
    <name type="common">Brownbanded bambooshark</name>
    <name type="synonym">Hemiscyllium punctatum</name>
    <dbReference type="NCBI Taxonomy" id="137246"/>
    <lineage>
        <taxon>Eukaryota</taxon>
        <taxon>Metazoa</taxon>
        <taxon>Chordata</taxon>
        <taxon>Craniata</taxon>
        <taxon>Vertebrata</taxon>
        <taxon>Chondrichthyes</taxon>
        <taxon>Elasmobranchii</taxon>
        <taxon>Galeomorphii</taxon>
        <taxon>Galeoidea</taxon>
        <taxon>Orectolobiformes</taxon>
        <taxon>Hemiscylliidae</taxon>
        <taxon>Chiloscyllium</taxon>
    </lineage>
</organism>
<feature type="compositionally biased region" description="Basic and acidic residues" evidence="1">
    <location>
        <begin position="31"/>
        <end position="46"/>
    </location>
</feature>
<feature type="compositionally biased region" description="Polar residues" evidence="1">
    <location>
        <begin position="1"/>
        <end position="13"/>
    </location>
</feature>
<proteinExistence type="predicted"/>
<dbReference type="Proteomes" id="UP000287033">
    <property type="component" value="Unassembled WGS sequence"/>
</dbReference>
<evidence type="ECO:0000256" key="1">
    <source>
        <dbReference type="SAM" id="MobiDB-lite"/>
    </source>
</evidence>
<evidence type="ECO:0000313" key="3">
    <source>
        <dbReference type="Proteomes" id="UP000287033"/>
    </source>
</evidence>
<protein>
    <submittedName>
        <fullName evidence="2">Uncharacterized protein</fullName>
    </submittedName>
</protein>
<feature type="region of interest" description="Disordered" evidence="1">
    <location>
        <begin position="74"/>
        <end position="108"/>
    </location>
</feature>
<reference evidence="2 3" key="1">
    <citation type="journal article" date="2018" name="Nat. Ecol. Evol.">
        <title>Shark genomes provide insights into elasmobranch evolution and the origin of vertebrates.</title>
        <authorList>
            <person name="Hara Y"/>
            <person name="Yamaguchi K"/>
            <person name="Onimaru K"/>
            <person name="Kadota M"/>
            <person name="Koyanagi M"/>
            <person name="Keeley SD"/>
            <person name="Tatsumi K"/>
            <person name="Tanaka K"/>
            <person name="Motone F"/>
            <person name="Kageyama Y"/>
            <person name="Nozu R"/>
            <person name="Adachi N"/>
            <person name="Nishimura O"/>
            <person name="Nakagawa R"/>
            <person name="Tanegashima C"/>
            <person name="Kiyatake I"/>
            <person name="Matsumoto R"/>
            <person name="Murakumo K"/>
            <person name="Nishida K"/>
            <person name="Terakita A"/>
            <person name="Kuratani S"/>
            <person name="Sato K"/>
            <person name="Hyodo S Kuraku.S."/>
        </authorList>
    </citation>
    <scope>NUCLEOTIDE SEQUENCE [LARGE SCALE GENOMIC DNA]</scope>
</reference>
<dbReference type="AlphaFoldDB" id="A0A401SDK0"/>
<dbReference type="OrthoDB" id="676979at2759"/>
<accession>A0A401SDK0</accession>
<evidence type="ECO:0000313" key="2">
    <source>
        <dbReference type="EMBL" id="GCC28468.1"/>
    </source>
</evidence>
<comment type="caution">
    <text evidence="2">The sequence shown here is derived from an EMBL/GenBank/DDBJ whole genome shotgun (WGS) entry which is preliminary data.</text>
</comment>
<gene>
    <name evidence="2" type="ORF">chiPu_0006898</name>
</gene>
<keyword evidence="3" id="KW-1185">Reference proteome</keyword>
<name>A0A401SDK0_CHIPU</name>
<sequence length="108" mass="12087">MKICSQRSESKTPYASGEAGCKKPYKSPLKKMTERITGKSSAKDAQKAPLLDEDIELPKPLWLQDLYQPLDSVRKKSMGHGSHYKDSSEEEEVFSRANVSGRSDARNP</sequence>
<feature type="region of interest" description="Disordered" evidence="1">
    <location>
        <begin position="1"/>
        <end position="54"/>
    </location>
</feature>